<dbReference type="RefSeq" id="WP_004608424.1">
    <property type="nucleotide sequence ID" value="NZ_CP036170.1"/>
</dbReference>
<reference evidence="1 2" key="1">
    <citation type="journal article" date="2019" name="Appl. Environ. Microbiol.">
        <title>Clostridium scindens ATCC 35704: integration of nutritional requirements, the complete genome sequence, and global transcriptional responses to bile acids.</title>
        <authorList>
            <person name="Devendran S."/>
            <person name="Shrestha R."/>
            <person name="Alves J.M.P."/>
            <person name="Wolf P.G."/>
            <person name="Ly L."/>
            <person name="Hernandez A.G."/>
            <person name="Mendez-Garcia C."/>
            <person name="Inboden A."/>
            <person name="Wiley J."/>
            <person name="Paul O."/>
            <person name="Allen A."/>
            <person name="Springer E."/>
            <person name="Wright C.L."/>
            <person name="Fields C.J."/>
            <person name="Daniel S.L."/>
            <person name="Ridlon J.M."/>
        </authorList>
    </citation>
    <scope>NUCLEOTIDE SEQUENCE [LARGE SCALE GENOMIC DNA]</scope>
    <source>
        <strain evidence="1 2">ATCC 35704</strain>
    </source>
</reference>
<accession>B0NJT6</accession>
<dbReference type="AlphaFoldDB" id="B0NJT6"/>
<name>B0NJT6_CLOS5</name>
<evidence type="ECO:0000313" key="1">
    <source>
        <dbReference type="EMBL" id="QBF74328.1"/>
    </source>
</evidence>
<dbReference type="OrthoDB" id="1829120at2"/>
<dbReference type="KEGG" id="csci:HDCHBGLK_01727"/>
<proteinExistence type="predicted"/>
<gene>
    <name evidence="1" type="ORF">HDCHBGLK_01727</name>
</gene>
<keyword evidence="2" id="KW-1185">Reference proteome</keyword>
<dbReference type="GeneID" id="62697911"/>
<dbReference type="Proteomes" id="UP000289664">
    <property type="component" value="Chromosome"/>
</dbReference>
<dbReference type="STRING" id="411468.CLOSCI_03775"/>
<dbReference type="HOGENOM" id="CLU_3182179_0_0_9"/>
<dbReference type="EMBL" id="CP036170">
    <property type="protein sequence ID" value="QBF74328.1"/>
    <property type="molecule type" value="Genomic_DNA"/>
</dbReference>
<organism evidence="1 2">
    <name type="scientific">Clostridium scindens (strain ATCC 35704 / DSM 5676 / VPI 13733 / 19)</name>
    <dbReference type="NCBI Taxonomy" id="411468"/>
    <lineage>
        <taxon>Bacteria</taxon>
        <taxon>Bacillati</taxon>
        <taxon>Bacillota</taxon>
        <taxon>Clostridia</taxon>
        <taxon>Lachnospirales</taxon>
        <taxon>Lachnospiraceae</taxon>
    </lineage>
</organism>
<protein>
    <submittedName>
        <fullName evidence="1">Uncharacterized protein</fullName>
    </submittedName>
</protein>
<sequence length="46" mass="5458">MYVWRKVYVNAQFFPEHATIFCKDGLSVALTPSEKIESTDYFSFYQ</sequence>
<evidence type="ECO:0000313" key="2">
    <source>
        <dbReference type="Proteomes" id="UP000289664"/>
    </source>
</evidence>